<name>A0A2M7H288_9BACT</name>
<dbReference type="InterPro" id="IPR036968">
    <property type="entry name" value="Enolpyruvate_Tfrase_sf"/>
</dbReference>
<evidence type="ECO:0000256" key="6">
    <source>
        <dbReference type="ARBA" id="ARBA00022960"/>
    </source>
</evidence>
<proteinExistence type="inferred from homology"/>
<comment type="caution">
    <text evidence="14">The sequence shown here is derived from an EMBL/GenBank/DDBJ whole genome shotgun (WGS) entry which is preliminary data.</text>
</comment>
<dbReference type="GO" id="GO:0071555">
    <property type="term" value="P:cell wall organization"/>
    <property type="evidence" value="ECO:0007669"/>
    <property type="project" value="UniProtKB-KW"/>
</dbReference>
<dbReference type="PANTHER" id="PTHR43783">
    <property type="entry name" value="UDP-N-ACETYLGLUCOSAMINE 1-CARBOXYVINYLTRANSFERASE"/>
    <property type="match status" value="1"/>
</dbReference>
<evidence type="ECO:0000256" key="3">
    <source>
        <dbReference type="ARBA" id="ARBA00022490"/>
    </source>
</evidence>
<evidence type="ECO:0000256" key="9">
    <source>
        <dbReference type="ARBA" id="ARBA00023316"/>
    </source>
</evidence>
<sequence>MEQFVIQGGQKLHGELSVNGAKNHVLKLIPAAFLFDGPITIHNVPQVEDVFRLLEIVEQIGGTVNRDNRTVTITPPEHFDGKLSTELVPKLRASLVLIGPLLARYGRVELPSPGGDKIGRRPLNFFVDSFRALGAQVTERDEMYDFRGKKGLRGCEIFLPRITVTGTETIMMAAVLAEGVTVIKNAACEPEVVALGEFLMAQGAKISGIGTHTVTIEGGKLLTGGEVKVIPDRIEAGSFAMLAAATGSDLTITNCRPDHLELPLQMMMQMGVKLETTPDSIHVYGSRGDLEPIEVVTHEYPGFPTDLQSPMTILLTQASGTSHVRETIFEGRLFYTDELNRMGAKISLLDPYRILVDGPMELIGKTLTTPDLRAGIAMLIAGLIAKGTTTIQNIYHIDRGYERIEERLAAIGADITRIRG</sequence>
<dbReference type="HAMAP" id="MF_00111">
    <property type="entry name" value="MurA"/>
    <property type="match status" value="1"/>
</dbReference>
<gene>
    <name evidence="12 14" type="primary">murA</name>
    <name evidence="14" type="ORF">COW24_05785</name>
</gene>
<feature type="binding site" evidence="12">
    <location>
        <begin position="22"/>
        <end position="23"/>
    </location>
    <ligand>
        <name>phosphoenolpyruvate</name>
        <dbReference type="ChEBI" id="CHEBI:58702"/>
    </ligand>
</feature>
<dbReference type="NCBIfam" id="NF006873">
    <property type="entry name" value="PRK09369.1"/>
    <property type="match status" value="1"/>
</dbReference>
<dbReference type="EC" id="2.5.1.7" evidence="12"/>
<evidence type="ECO:0000313" key="14">
    <source>
        <dbReference type="EMBL" id="PIW36346.1"/>
    </source>
</evidence>
<dbReference type="GO" id="GO:0051301">
    <property type="term" value="P:cell division"/>
    <property type="evidence" value="ECO:0007669"/>
    <property type="project" value="UniProtKB-KW"/>
</dbReference>
<dbReference type="InterPro" id="IPR050068">
    <property type="entry name" value="MurA_subfamily"/>
</dbReference>
<comment type="similarity">
    <text evidence="10 12">Belongs to the EPSP synthase family. MurA subfamily.</text>
</comment>
<evidence type="ECO:0000256" key="4">
    <source>
        <dbReference type="ARBA" id="ARBA00022618"/>
    </source>
</evidence>
<reference evidence="14 15" key="1">
    <citation type="submission" date="2017-09" db="EMBL/GenBank/DDBJ databases">
        <title>Depth-based differentiation of microbial function through sediment-hosted aquifers and enrichment of novel symbionts in the deep terrestrial subsurface.</title>
        <authorList>
            <person name="Probst A.J."/>
            <person name="Ladd B."/>
            <person name="Jarett J.K."/>
            <person name="Geller-Mcgrath D.E."/>
            <person name="Sieber C.M."/>
            <person name="Emerson J.B."/>
            <person name="Anantharaman K."/>
            <person name="Thomas B.C."/>
            <person name="Malmstrom R."/>
            <person name="Stieglmeier M."/>
            <person name="Klingl A."/>
            <person name="Woyke T."/>
            <person name="Ryan C.M."/>
            <person name="Banfield J.F."/>
        </authorList>
    </citation>
    <scope>NUCLEOTIDE SEQUENCE [LARGE SCALE GENOMIC DNA]</scope>
    <source>
        <strain evidence="14">CG15_BIG_FIL_POST_REV_8_21_14_020_45_12</strain>
    </source>
</reference>
<comment type="function">
    <text evidence="12">Cell wall formation. Adds enolpyruvyl to UDP-N-acetylglucosamine.</text>
</comment>
<dbReference type="InterPro" id="IPR013792">
    <property type="entry name" value="RNA3'P_cycl/enolpyr_Trfase_a/b"/>
</dbReference>
<comment type="caution">
    <text evidence="12">Lacks conserved residue(s) required for the propagation of feature annotation.</text>
</comment>
<evidence type="ECO:0000313" key="15">
    <source>
        <dbReference type="Proteomes" id="UP000230292"/>
    </source>
</evidence>
<accession>A0A2M7H288</accession>
<evidence type="ECO:0000256" key="2">
    <source>
        <dbReference type="ARBA" id="ARBA00004752"/>
    </source>
</evidence>
<comment type="catalytic activity">
    <reaction evidence="11 12">
        <text>phosphoenolpyruvate + UDP-N-acetyl-alpha-D-glucosamine = UDP-N-acetyl-3-O-(1-carboxyvinyl)-alpha-D-glucosamine + phosphate</text>
        <dbReference type="Rhea" id="RHEA:18681"/>
        <dbReference type="ChEBI" id="CHEBI:43474"/>
        <dbReference type="ChEBI" id="CHEBI:57705"/>
        <dbReference type="ChEBI" id="CHEBI:58702"/>
        <dbReference type="ChEBI" id="CHEBI:68483"/>
        <dbReference type="EC" id="2.5.1.7"/>
    </reaction>
</comment>
<dbReference type="GO" id="GO:0019277">
    <property type="term" value="P:UDP-N-acetylgalactosamine biosynthetic process"/>
    <property type="evidence" value="ECO:0007669"/>
    <property type="project" value="InterPro"/>
</dbReference>
<dbReference type="GO" id="GO:0008360">
    <property type="term" value="P:regulation of cell shape"/>
    <property type="evidence" value="ECO:0007669"/>
    <property type="project" value="UniProtKB-KW"/>
</dbReference>
<evidence type="ECO:0000259" key="13">
    <source>
        <dbReference type="Pfam" id="PF00275"/>
    </source>
</evidence>
<dbReference type="AlphaFoldDB" id="A0A2M7H288"/>
<evidence type="ECO:0000256" key="5">
    <source>
        <dbReference type="ARBA" id="ARBA00022679"/>
    </source>
</evidence>
<dbReference type="GO" id="GO:0005737">
    <property type="term" value="C:cytoplasm"/>
    <property type="evidence" value="ECO:0007669"/>
    <property type="project" value="UniProtKB-SubCell"/>
</dbReference>
<dbReference type="CDD" id="cd01555">
    <property type="entry name" value="UdpNAET"/>
    <property type="match status" value="1"/>
</dbReference>
<keyword evidence="5 12" id="KW-0808">Transferase</keyword>
<keyword evidence="7 12" id="KW-0573">Peptidoglycan synthesis</keyword>
<dbReference type="Proteomes" id="UP000230292">
    <property type="component" value="Unassembled WGS sequence"/>
</dbReference>
<keyword evidence="3 12" id="KW-0963">Cytoplasm</keyword>
<protein>
    <recommendedName>
        <fullName evidence="12">UDP-N-acetylglucosamine 1-carboxyvinyltransferase</fullName>
        <ecNumber evidence="12">2.5.1.7</ecNumber>
    </recommendedName>
    <alternativeName>
        <fullName evidence="12">Enoylpyruvate transferase</fullName>
    </alternativeName>
    <alternativeName>
        <fullName evidence="12">UDP-N-acetylglucosamine enolpyruvyl transferase</fullName>
        <shortName evidence="12">EPT</shortName>
    </alternativeName>
</protein>
<dbReference type="UniPathway" id="UPA00219"/>
<keyword evidence="6 12" id="KW-0133">Cell shape</keyword>
<dbReference type="GO" id="GO:0008760">
    <property type="term" value="F:UDP-N-acetylglucosamine 1-carboxyvinyltransferase activity"/>
    <property type="evidence" value="ECO:0007669"/>
    <property type="project" value="UniProtKB-UniRule"/>
</dbReference>
<feature type="binding site" evidence="12">
    <location>
        <position position="92"/>
    </location>
    <ligand>
        <name>UDP-N-acetyl-alpha-D-glucosamine</name>
        <dbReference type="ChEBI" id="CHEBI:57705"/>
    </ligand>
</feature>
<feature type="active site" description="Proton donor" evidence="12">
    <location>
        <position position="116"/>
    </location>
</feature>
<dbReference type="NCBIfam" id="TIGR01072">
    <property type="entry name" value="murA"/>
    <property type="match status" value="1"/>
</dbReference>
<dbReference type="GO" id="GO:0009252">
    <property type="term" value="P:peptidoglycan biosynthetic process"/>
    <property type="evidence" value="ECO:0007669"/>
    <property type="project" value="UniProtKB-UniRule"/>
</dbReference>
<feature type="binding site" evidence="12">
    <location>
        <position position="328"/>
    </location>
    <ligand>
        <name>UDP-N-acetyl-alpha-D-glucosamine</name>
        <dbReference type="ChEBI" id="CHEBI:57705"/>
    </ligand>
</feature>
<feature type="binding site" evidence="12">
    <location>
        <position position="306"/>
    </location>
    <ligand>
        <name>UDP-N-acetyl-alpha-D-glucosamine</name>
        <dbReference type="ChEBI" id="CHEBI:57705"/>
    </ligand>
</feature>
<comment type="pathway">
    <text evidence="2 12">Cell wall biogenesis; peptidoglycan biosynthesis.</text>
</comment>
<dbReference type="InterPro" id="IPR005750">
    <property type="entry name" value="UDP_GlcNAc_COvinyl_MurA"/>
</dbReference>
<keyword evidence="9 12" id="KW-0961">Cell wall biogenesis/degradation</keyword>
<evidence type="ECO:0000256" key="7">
    <source>
        <dbReference type="ARBA" id="ARBA00022984"/>
    </source>
</evidence>
<organism evidence="14 15">
    <name type="scientific">Candidatus Kerfeldbacteria bacterium CG15_BIG_FIL_POST_REV_8_21_14_020_45_12</name>
    <dbReference type="NCBI Taxonomy" id="2014247"/>
    <lineage>
        <taxon>Bacteria</taxon>
        <taxon>Candidatus Kerfeldiibacteriota</taxon>
    </lineage>
</organism>
<dbReference type="Pfam" id="PF00275">
    <property type="entry name" value="EPSP_synthase"/>
    <property type="match status" value="1"/>
</dbReference>
<dbReference type="SUPFAM" id="SSF55205">
    <property type="entry name" value="EPT/RTPC-like"/>
    <property type="match status" value="1"/>
</dbReference>
<keyword evidence="4 12" id="KW-0132">Cell division</keyword>
<evidence type="ECO:0000256" key="12">
    <source>
        <dbReference type="HAMAP-Rule" id="MF_00111"/>
    </source>
</evidence>
<dbReference type="EMBL" id="PFGC01000060">
    <property type="protein sequence ID" value="PIW36346.1"/>
    <property type="molecule type" value="Genomic_DNA"/>
</dbReference>
<feature type="domain" description="Enolpyruvate transferase" evidence="13">
    <location>
        <begin position="6"/>
        <end position="408"/>
    </location>
</feature>
<dbReference type="InterPro" id="IPR001986">
    <property type="entry name" value="Enolpyruvate_Tfrase_dom"/>
</dbReference>
<evidence type="ECO:0000256" key="10">
    <source>
        <dbReference type="ARBA" id="ARBA00038367"/>
    </source>
</evidence>
<evidence type="ECO:0000256" key="8">
    <source>
        <dbReference type="ARBA" id="ARBA00023306"/>
    </source>
</evidence>
<evidence type="ECO:0000256" key="1">
    <source>
        <dbReference type="ARBA" id="ARBA00004496"/>
    </source>
</evidence>
<keyword evidence="8 12" id="KW-0131">Cell cycle</keyword>
<comment type="subcellular location">
    <subcellularLocation>
        <location evidence="1 12">Cytoplasm</location>
    </subcellularLocation>
</comment>
<dbReference type="Gene3D" id="3.65.10.10">
    <property type="entry name" value="Enolpyruvate transferase domain"/>
    <property type="match status" value="2"/>
</dbReference>
<evidence type="ECO:0000256" key="11">
    <source>
        <dbReference type="ARBA" id="ARBA00047527"/>
    </source>
</evidence>
<dbReference type="PANTHER" id="PTHR43783:SF1">
    <property type="entry name" value="UDP-N-ACETYLGLUCOSAMINE 1-CARBOXYVINYLTRANSFERASE"/>
    <property type="match status" value="1"/>
</dbReference>